<dbReference type="InterPro" id="IPR036866">
    <property type="entry name" value="RibonucZ/Hydroxyglut_hydro"/>
</dbReference>
<dbReference type="PANTHER" id="PTHR23131">
    <property type="entry name" value="ENDORIBONUCLEASE LACTB2"/>
    <property type="match status" value="1"/>
</dbReference>
<keyword evidence="3" id="KW-1185">Reference proteome</keyword>
<dbReference type="InterPro" id="IPR050662">
    <property type="entry name" value="Sec-metab_biosynth-thioest"/>
</dbReference>
<dbReference type="InterPro" id="IPR001279">
    <property type="entry name" value="Metallo-B-lactamas"/>
</dbReference>
<dbReference type="InterPro" id="IPR036388">
    <property type="entry name" value="WH-like_DNA-bd_sf"/>
</dbReference>
<dbReference type="InterPro" id="IPR048933">
    <property type="entry name" value="B_lactamase-like_C"/>
</dbReference>
<accession>A0ABV7D013</accession>
<name>A0ABV7D013_9BACI</name>
<dbReference type="RefSeq" id="WP_390275075.1">
    <property type="nucleotide sequence ID" value="NZ_JBHRSA010000058.1"/>
</dbReference>
<dbReference type="Pfam" id="PF00753">
    <property type="entry name" value="Lactamase_B"/>
    <property type="match status" value="1"/>
</dbReference>
<gene>
    <name evidence="2" type="ORF">ACFOGI_16680</name>
</gene>
<organism evidence="2 3">
    <name type="scientific">Virgibacillus xinjiangensis</name>
    <dbReference type="NCBI Taxonomy" id="393090"/>
    <lineage>
        <taxon>Bacteria</taxon>
        <taxon>Bacillati</taxon>
        <taxon>Bacillota</taxon>
        <taxon>Bacilli</taxon>
        <taxon>Bacillales</taxon>
        <taxon>Bacillaceae</taxon>
        <taxon>Virgibacillus</taxon>
    </lineage>
</organism>
<evidence type="ECO:0000259" key="1">
    <source>
        <dbReference type="SMART" id="SM00849"/>
    </source>
</evidence>
<dbReference type="Proteomes" id="UP001595279">
    <property type="component" value="Unassembled WGS sequence"/>
</dbReference>
<dbReference type="Pfam" id="PF21221">
    <property type="entry name" value="B_lactamase-like_C"/>
    <property type="match status" value="1"/>
</dbReference>
<dbReference type="EMBL" id="JBHRSA010000058">
    <property type="protein sequence ID" value="MFC3041873.1"/>
    <property type="molecule type" value="Genomic_DNA"/>
</dbReference>
<evidence type="ECO:0000313" key="3">
    <source>
        <dbReference type="Proteomes" id="UP001595279"/>
    </source>
</evidence>
<reference evidence="3" key="1">
    <citation type="journal article" date="2019" name="Int. J. Syst. Evol. Microbiol.">
        <title>The Global Catalogue of Microorganisms (GCM) 10K type strain sequencing project: providing services to taxonomists for standard genome sequencing and annotation.</title>
        <authorList>
            <consortium name="The Broad Institute Genomics Platform"/>
            <consortium name="The Broad Institute Genome Sequencing Center for Infectious Disease"/>
            <person name="Wu L."/>
            <person name="Ma J."/>
        </authorList>
    </citation>
    <scope>NUCLEOTIDE SEQUENCE [LARGE SCALE GENOMIC DNA]</scope>
    <source>
        <strain evidence="3">KCTC 13128</strain>
    </source>
</reference>
<comment type="caution">
    <text evidence="2">The sequence shown here is derived from an EMBL/GenBank/DDBJ whole genome shotgun (WGS) entry which is preliminary data.</text>
</comment>
<dbReference type="PANTHER" id="PTHR23131:SF4">
    <property type="entry name" value="METALLO-BETA-LACTAMASE SUPERFAMILY POTEIN"/>
    <property type="match status" value="1"/>
</dbReference>
<protein>
    <submittedName>
        <fullName evidence="2">MBL fold metallo-hydrolase</fullName>
    </submittedName>
</protein>
<dbReference type="Gene3D" id="1.10.10.10">
    <property type="entry name" value="Winged helix-like DNA-binding domain superfamily/Winged helix DNA-binding domain"/>
    <property type="match status" value="1"/>
</dbReference>
<dbReference type="Gene3D" id="3.60.15.10">
    <property type="entry name" value="Ribonuclease Z/Hydroxyacylglutathione hydrolase-like"/>
    <property type="match status" value="1"/>
</dbReference>
<dbReference type="SUPFAM" id="SSF56281">
    <property type="entry name" value="Metallo-hydrolase/oxidoreductase"/>
    <property type="match status" value="1"/>
</dbReference>
<feature type="domain" description="Metallo-beta-lactamase" evidence="1">
    <location>
        <begin position="34"/>
        <end position="241"/>
    </location>
</feature>
<evidence type="ECO:0000313" key="2">
    <source>
        <dbReference type="EMBL" id="MFC3041873.1"/>
    </source>
</evidence>
<sequence length="326" mass="37392">MTVQNPTSAKSAKDLLQKYGLHPVTLDLPFRLDHVNCFMAEGENGWTVIDTGLHNEQTKARWREELSGRKVAEILVTHYHPDHFGFAGGMQEWTGAVVRMSLTDAELGLRAWQSDFLGRLRENYKRAGVPDEIGKEMADNTKDFIPRVTPYPTITDHLEEGENVAIGGWEYEVIFTPGHSDGLVTLFNKENRILLSTDHILPKITPNISYWFHGDPDPLGSYLQSLEKIKKLDAELVVPSHGLPFYGANDRLMEIQRHHDRRLDEAREAIDGGATVYDACLKLFRKDLTVHEVRFAIGETLSHLEYLRHRGQCHRELKNEVYWYYI</sequence>
<dbReference type="SMART" id="SM00849">
    <property type="entry name" value="Lactamase_B"/>
    <property type="match status" value="1"/>
</dbReference>
<proteinExistence type="predicted"/>